<dbReference type="Pfam" id="PF01609">
    <property type="entry name" value="DDE_Tnp_1"/>
    <property type="match status" value="1"/>
</dbReference>
<protein>
    <submittedName>
        <fullName evidence="3">IS5/IS1182 family transposase</fullName>
    </submittedName>
</protein>
<dbReference type="GO" id="GO:0004803">
    <property type="term" value="F:transposase activity"/>
    <property type="evidence" value="ECO:0007669"/>
    <property type="project" value="InterPro"/>
</dbReference>
<sequence>MGVNRRGYRSDLSDERWALIEPVLAAWRAARVGLGISRPVHDLREIVNAILYVARTGIAWEYLPRDFPPAKTVYDYYAKWEADGTTQRIHDLLRERVRVARGRCGSPSVVVLDSQSVKTSCNVGESSQGIDAAKKIKGRKRHIATDTLGLLLAVIVTAASVQDSAGGRRLLDTVSADHPTVVKAWVDGGYNTAVRAHGARLGVDVEVVPRPAEKGFHVQPRRWVVERTFGWLMQHRRLVRDYETLPQRTRAMIHWAMANTMSRYLTGESTPTWRNETT</sequence>
<dbReference type="NCBIfam" id="NF033580">
    <property type="entry name" value="transpos_IS5_3"/>
    <property type="match status" value="1"/>
</dbReference>
<proteinExistence type="predicted"/>
<dbReference type="GO" id="GO:0003677">
    <property type="term" value="F:DNA binding"/>
    <property type="evidence" value="ECO:0007669"/>
    <property type="project" value="InterPro"/>
</dbReference>
<dbReference type="KEGG" id="mtua:CSH63_04795"/>
<gene>
    <name evidence="3" type="ORF">CSH63_04795</name>
</gene>
<accession>A0A386WEP6</accession>
<dbReference type="InterPro" id="IPR025161">
    <property type="entry name" value="IS402-like_dom"/>
</dbReference>
<dbReference type="Proteomes" id="UP000267804">
    <property type="component" value="Chromosome"/>
</dbReference>
<evidence type="ECO:0000259" key="1">
    <source>
        <dbReference type="Pfam" id="PF01609"/>
    </source>
</evidence>
<feature type="domain" description="Transposase IS4-like" evidence="1">
    <location>
        <begin position="106"/>
        <end position="258"/>
    </location>
</feature>
<dbReference type="PANTHER" id="PTHR30007:SF0">
    <property type="entry name" value="TRANSPOSASE"/>
    <property type="match status" value="1"/>
</dbReference>
<feature type="domain" description="Insertion element IS402-like" evidence="2">
    <location>
        <begin position="12"/>
        <end position="90"/>
    </location>
</feature>
<dbReference type="AlphaFoldDB" id="A0A386WEP6"/>
<dbReference type="PANTHER" id="PTHR30007">
    <property type="entry name" value="PHP DOMAIN PROTEIN"/>
    <property type="match status" value="1"/>
</dbReference>
<evidence type="ECO:0000259" key="2">
    <source>
        <dbReference type="Pfam" id="PF13340"/>
    </source>
</evidence>
<dbReference type="GO" id="GO:0006313">
    <property type="term" value="P:DNA transposition"/>
    <property type="evidence" value="ECO:0007669"/>
    <property type="project" value="InterPro"/>
</dbReference>
<dbReference type="InterPro" id="IPR002559">
    <property type="entry name" value="Transposase_11"/>
</dbReference>
<dbReference type="EMBL" id="CP024087">
    <property type="protein sequence ID" value="AYF26787.1"/>
    <property type="molecule type" value="Genomic_DNA"/>
</dbReference>
<reference evidence="3 4" key="1">
    <citation type="submission" date="2017-10" db="EMBL/GenBank/DDBJ databases">
        <title>Integration of genomic and chemical information greatly accelerates assignment of the full stereostructure of myelolactone, a potent inhibitor of myeloma from a marine-derived Micromonospora.</title>
        <authorList>
            <person name="Kim M.C."/>
            <person name="Machado H."/>
            <person name="Jensen P.R."/>
            <person name="Fenical W."/>
        </authorList>
    </citation>
    <scope>NUCLEOTIDE SEQUENCE [LARGE SCALE GENOMIC DNA]</scope>
    <source>
        <strain evidence="3 4">CNY-010</strain>
    </source>
</reference>
<name>A0A386WEP6_9ACTN</name>
<evidence type="ECO:0000313" key="3">
    <source>
        <dbReference type="EMBL" id="AYF26787.1"/>
    </source>
</evidence>
<dbReference type="Pfam" id="PF13340">
    <property type="entry name" value="DUF4096"/>
    <property type="match status" value="1"/>
</dbReference>
<evidence type="ECO:0000313" key="4">
    <source>
        <dbReference type="Proteomes" id="UP000267804"/>
    </source>
</evidence>
<organism evidence="3 4">
    <name type="scientific">Micromonospora tulbaghiae</name>
    <dbReference type="NCBI Taxonomy" id="479978"/>
    <lineage>
        <taxon>Bacteria</taxon>
        <taxon>Bacillati</taxon>
        <taxon>Actinomycetota</taxon>
        <taxon>Actinomycetes</taxon>
        <taxon>Micromonosporales</taxon>
        <taxon>Micromonosporaceae</taxon>
        <taxon>Micromonospora</taxon>
    </lineage>
</organism>